<evidence type="ECO:0000256" key="7">
    <source>
        <dbReference type="SAM" id="Coils"/>
    </source>
</evidence>
<feature type="domain" description="Flagellar hook-associated protein 1 D2-like" evidence="10">
    <location>
        <begin position="336"/>
        <end position="415"/>
    </location>
</feature>
<evidence type="ECO:0000259" key="8">
    <source>
        <dbReference type="Pfam" id="PF00460"/>
    </source>
</evidence>
<dbReference type="Pfam" id="PF21158">
    <property type="entry name" value="flgK_1st_1"/>
    <property type="match status" value="1"/>
</dbReference>
<keyword evidence="13" id="KW-0282">Flagellum</keyword>
<dbReference type="InterPro" id="IPR019776">
    <property type="entry name" value="Flagellar_basal_body_rod_CS"/>
</dbReference>
<dbReference type="Proteomes" id="UP000199120">
    <property type="component" value="Unassembled WGS sequence"/>
</dbReference>
<dbReference type="InterPro" id="IPR049119">
    <property type="entry name" value="FlgK_D2-like"/>
</dbReference>
<keyword evidence="13" id="KW-0966">Cell projection</keyword>
<evidence type="ECO:0000256" key="2">
    <source>
        <dbReference type="ARBA" id="ARBA00004613"/>
    </source>
</evidence>
<evidence type="ECO:0000256" key="6">
    <source>
        <dbReference type="ARBA" id="ARBA00023143"/>
    </source>
</evidence>
<proteinExistence type="inferred from homology"/>
<feature type="coiled-coil region" evidence="7">
    <location>
        <begin position="162"/>
        <end position="189"/>
    </location>
</feature>
<dbReference type="Pfam" id="PF00460">
    <property type="entry name" value="Flg_bb_rod"/>
    <property type="match status" value="1"/>
</dbReference>
<dbReference type="InterPro" id="IPR049474">
    <property type="entry name" value="FlgK_D3"/>
</dbReference>
<feature type="domain" description="Flagellar basal-body/hook protein C-terminal" evidence="9">
    <location>
        <begin position="630"/>
        <end position="666"/>
    </location>
</feature>
<evidence type="ECO:0000259" key="11">
    <source>
        <dbReference type="Pfam" id="PF21159"/>
    </source>
</evidence>
<dbReference type="GO" id="GO:0005198">
    <property type="term" value="F:structural molecule activity"/>
    <property type="evidence" value="ECO:0007669"/>
    <property type="project" value="InterPro"/>
</dbReference>
<dbReference type="PRINTS" id="PR01005">
    <property type="entry name" value="FLGHOOKAP1"/>
</dbReference>
<evidence type="ECO:0000256" key="1">
    <source>
        <dbReference type="ARBA" id="ARBA00004365"/>
    </source>
</evidence>
<comment type="similarity">
    <text evidence="3">Belongs to the flagella basal body rod proteins family.</text>
</comment>
<evidence type="ECO:0000259" key="9">
    <source>
        <dbReference type="Pfam" id="PF06429"/>
    </source>
</evidence>
<accession>A0A1H7SKX4</accession>
<dbReference type="RefSeq" id="WP_090541736.1">
    <property type="nucleotide sequence ID" value="NZ_FNSR01000001.1"/>
</dbReference>
<keyword evidence="7" id="KW-0175">Coiled coil</keyword>
<dbReference type="GO" id="GO:0005576">
    <property type="term" value="C:extracellular region"/>
    <property type="evidence" value="ECO:0007669"/>
    <property type="project" value="UniProtKB-SubCell"/>
</dbReference>
<dbReference type="InterPro" id="IPR053927">
    <property type="entry name" value="FlgK_helical"/>
</dbReference>
<dbReference type="Pfam" id="PF06429">
    <property type="entry name" value="Flg_bbr_C"/>
    <property type="match status" value="1"/>
</dbReference>
<evidence type="ECO:0000256" key="5">
    <source>
        <dbReference type="ARBA" id="ARBA00022525"/>
    </source>
</evidence>
<dbReference type="InterPro" id="IPR001444">
    <property type="entry name" value="Flag_bb_rod_N"/>
</dbReference>
<evidence type="ECO:0000313" key="13">
    <source>
        <dbReference type="EMBL" id="SEL73310.1"/>
    </source>
</evidence>
<reference evidence="14" key="1">
    <citation type="submission" date="2016-10" db="EMBL/GenBank/DDBJ databases">
        <authorList>
            <person name="Varghese N."/>
            <person name="Submissions S."/>
        </authorList>
    </citation>
    <scope>NUCLEOTIDE SEQUENCE [LARGE SCALE GENOMIC DNA]</scope>
    <source>
        <strain evidence="14">LMG 26416</strain>
    </source>
</reference>
<dbReference type="PROSITE" id="PS00588">
    <property type="entry name" value="FLAGELLA_BB_ROD"/>
    <property type="match status" value="1"/>
</dbReference>
<keyword evidence="14" id="KW-1185">Reference proteome</keyword>
<dbReference type="AlphaFoldDB" id="A0A1H7SKX4"/>
<evidence type="ECO:0000259" key="12">
    <source>
        <dbReference type="Pfam" id="PF22638"/>
    </source>
</evidence>
<dbReference type="EMBL" id="FOAJ01000012">
    <property type="protein sequence ID" value="SEL73310.1"/>
    <property type="molecule type" value="Genomic_DNA"/>
</dbReference>
<protein>
    <recommendedName>
        <fullName evidence="4">Flagellar hook-associated protein 1</fullName>
    </recommendedName>
</protein>
<sequence>MSDILSIGLSGLQAAQLGLATSSENISNSSTPGYVLERPVYQEADGQYSGSGYVGGGVQTATIQRAYSQYLTSALNNAQSTNSSLNASYQLATQLNNLIGSPTGGIASAITAVFTGLQAISTNAADVATRQSAISDAQTLVDQINQAGQQYSSIRASINTQLQSTVSQVNQYSQQIAQLNTEIASATAQGQPPNQLLDTRDQVVANLSQLVGVQVVQNSNGYSLFLGNGQPLVVGSQNFNLTTEVSASDPSEMDVAYQGLPGATTPPQQLSSAALTGGTIGGLLSFRSGTLDPAEAQLGAIATSFAAQLNAQNALGLTLGGTEGGDLISVGAPNVINNAKNTGDATLDVSLTDPESPPSDDYTLSFDGTNYTLTDKTTGQAVGSGTSIDDALSGSGLSATVNGTMNAGDSFTIQPTRGALDSFALVTSDPSAIAAASPIVGTAATTNTGSATITQSVGSAPGFVVPSTPTTISYQAPASPGQPGTLSGFAPGSTVTVTVPGSNTPVTSTIDGSGNATPPVQYDPSLGATVSITNPDGSDLSGVSFTLSGKPDDGDSFTLASNVGGTKDGTNALAMSNLTSSTAMSSSTLTNAYANYINGVGNTVGQLKASTTSQASLVSQLTSQQQSVQGVNLDEEAANLMQYQQLYQANSKVIQTAATLFQTLLGIFQ</sequence>
<dbReference type="OrthoDB" id="9802553at2"/>
<feature type="domain" description="Flagellar hook-associated protein 1 D3" evidence="11">
    <location>
        <begin position="438"/>
        <end position="560"/>
    </location>
</feature>
<dbReference type="InterPro" id="IPR010930">
    <property type="entry name" value="Flg_bb/hook_C_dom"/>
</dbReference>
<dbReference type="PANTHER" id="PTHR30033">
    <property type="entry name" value="FLAGELLAR HOOK-ASSOCIATED PROTEIN 1"/>
    <property type="match status" value="1"/>
</dbReference>
<gene>
    <name evidence="13" type="ORF">SAMN05192542_112103</name>
</gene>
<feature type="domain" description="Flagellar hook-associated protein FlgK helical" evidence="12">
    <location>
        <begin position="93"/>
        <end position="327"/>
    </location>
</feature>
<dbReference type="Pfam" id="PF22638">
    <property type="entry name" value="FlgK_D1"/>
    <property type="match status" value="1"/>
</dbReference>
<evidence type="ECO:0000256" key="4">
    <source>
        <dbReference type="ARBA" id="ARBA00016244"/>
    </source>
</evidence>
<dbReference type="SUPFAM" id="SSF64518">
    <property type="entry name" value="Phase 1 flagellin"/>
    <property type="match status" value="2"/>
</dbReference>
<dbReference type="STRING" id="416943.SAMN05445871_0378"/>
<name>A0A1H7SKX4_9BURK</name>
<evidence type="ECO:0000313" key="14">
    <source>
        <dbReference type="Proteomes" id="UP000199120"/>
    </source>
</evidence>
<feature type="domain" description="Flagellar basal body rod protein N-terminal" evidence="8">
    <location>
        <begin position="7"/>
        <end position="34"/>
    </location>
</feature>
<keyword evidence="5" id="KW-0964">Secreted</keyword>
<dbReference type="GO" id="GO:0044780">
    <property type="term" value="P:bacterial-type flagellum assembly"/>
    <property type="evidence" value="ECO:0007669"/>
    <property type="project" value="InterPro"/>
</dbReference>
<keyword evidence="6" id="KW-0975">Bacterial flagellum</keyword>
<evidence type="ECO:0000256" key="3">
    <source>
        <dbReference type="ARBA" id="ARBA00009677"/>
    </source>
</evidence>
<organism evidence="13 14">
    <name type="scientific">Paraburkholderia caballeronis</name>
    <dbReference type="NCBI Taxonomy" id="416943"/>
    <lineage>
        <taxon>Bacteria</taxon>
        <taxon>Pseudomonadati</taxon>
        <taxon>Pseudomonadota</taxon>
        <taxon>Betaproteobacteria</taxon>
        <taxon>Burkholderiales</taxon>
        <taxon>Burkholderiaceae</taxon>
        <taxon>Paraburkholderia</taxon>
    </lineage>
</organism>
<dbReference type="PANTHER" id="PTHR30033:SF1">
    <property type="entry name" value="FLAGELLAR HOOK-ASSOCIATED PROTEIN 1"/>
    <property type="match status" value="1"/>
</dbReference>
<dbReference type="NCBIfam" id="TIGR02492">
    <property type="entry name" value="flgK_ends"/>
    <property type="match status" value="1"/>
</dbReference>
<keyword evidence="13" id="KW-0969">Cilium</keyword>
<evidence type="ECO:0000259" key="10">
    <source>
        <dbReference type="Pfam" id="PF21158"/>
    </source>
</evidence>
<comment type="subcellular location">
    <subcellularLocation>
        <location evidence="1">Bacterial flagellum</location>
    </subcellularLocation>
    <subcellularLocation>
        <location evidence="2">Secreted</location>
    </subcellularLocation>
</comment>
<dbReference type="InterPro" id="IPR002371">
    <property type="entry name" value="FlgK"/>
</dbReference>
<dbReference type="GO" id="GO:0009424">
    <property type="term" value="C:bacterial-type flagellum hook"/>
    <property type="evidence" value="ECO:0007669"/>
    <property type="project" value="InterPro"/>
</dbReference>
<dbReference type="Pfam" id="PF21159">
    <property type="entry name" value="FlgK_2nd"/>
    <property type="match status" value="1"/>
</dbReference>